<evidence type="ECO:0000256" key="5">
    <source>
        <dbReference type="ARBA" id="ARBA00022741"/>
    </source>
</evidence>
<dbReference type="GO" id="GO:0051607">
    <property type="term" value="P:defense response to virus"/>
    <property type="evidence" value="ECO:0007669"/>
    <property type="project" value="UniProtKB-KW"/>
</dbReference>
<keyword evidence="9" id="KW-0051">Antiviral defense</keyword>
<dbReference type="Pfam" id="PF22590">
    <property type="entry name" value="Cas3-like_C_2"/>
    <property type="match status" value="1"/>
</dbReference>
<evidence type="ECO:0000313" key="11">
    <source>
        <dbReference type="EMBL" id="MDY5152749.1"/>
    </source>
</evidence>
<dbReference type="GO" id="GO:0003724">
    <property type="term" value="F:RNA helicase activity"/>
    <property type="evidence" value="ECO:0007669"/>
    <property type="project" value="TreeGrafter"/>
</dbReference>
<dbReference type="Pfam" id="PF00270">
    <property type="entry name" value="DEAD"/>
    <property type="match status" value="1"/>
</dbReference>
<reference evidence="12" key="1">
    <citation type="submission" date="2016-10" db="EMBL/GenBank/DDBJ databases">
        <authorList>
            <person name="de Groot N.N."/>
        </authorList>
    </citation>
    <scope>NUCLEOTIDE SEQUENCE [LARGE SCALE GENOMIC DNA]</scope>
    <source>
        <strain evidence="12">DSM 20639</strain>
    </source>
</reference>
<keyword evidence="7 12" id="KW-0347">Helicase</keyword>
<keyword evidence="12" id="KW-0255">Endonuclease</keyword>
<dbReference type="Gene3D" id="1.10.3210.30">
    <property type="match status" value="1"/>
</dbReference>
<dbReference type="InterPro" id="IPR054712">
    <property type="entry name" value="Cas3-like_dom"/>
</dbReference>
<dbReference type="CDD" id="cd09641">
    <property type="entry name" value="Cas3''_I"/>
    <property type="match status" value="1"/>
</dbReference>
<keyword evidence="8" id="KW-0067">ATP-binding</keyword>
<dbReference type="PANTHER" id="PTHR47963:SF9">
    <property type="entry name" value="CRISPR-ASSOCIATED ENDONUCLEASE_HELICASE CAS3"/>
    <property type="match status" value="1"/>
</dbReference>
<comment type="similarity">
    <text evidence="2">In the central section; belongs to the CRISPR-associated helicase Cas3 family.</text>
</comment>
<keyword evidence="5" id="KW-0547">Nucleotide-binding</keyword>
<reference evidence="11" key="3">
    <citation type="submission" date="2023-10" db="EMBL/GenBank/DDBJ databases">
        <title>Whole Genome based description of the genera Actinobaculum and Actinotignum reveals a complex phylogenetic relationship within the species included in the genus Actinotignum.</title>
        <authorList>
            <person name="Jensen C.S."/>
            <person name="Dargis R."/>
            <person name="Kemp M."/>
            <person name="Christensen J.J."/>
        </authorList>
    </citation>
    <scope>NUCLEOTIDE SEQUENCE</scope>
    <source>
        <strain evidence="11">Actinobaculum_suis_CCUG19206T</strain>
    </source>
</reference>
<reference evidence="13" key="2">
    <citation type="submission" date="2016-10" db="EMBL/GenBank/DDBJ databases">
        <authorList>
            <person name="Varghese N."/>
        </authorList>
    </citation>
    <scope>NUCLEOTIDE SEQUENCE [LARGE SCALE GENOMIC DNA]</scope>
    <source>
        <strain evidence="13">DSM 20639</strain>
    </source>
</reference>
<dbReference type="GO" id="GO:0046872">
    <property type="term" value="F:metal ion binding"/>
    <property type="evidence" value="ECO:0007669"/>
    <property type="project" value="UniProtKB-KW"/>
</dbReference>
<dbReference type="Proteomes" id="UP001273799">
    <property type="component" value="Unassembled WGS sequence"/>
</dbReference>
<dbReference type="InterPro" id="IPR011545">
    <property type="entry name" value="DEAD/DEAH_box_helicase_dom"/>
</dbReference>
<dbReference type="EMBL" id="FNAU01000002">
    <property type="protein sequence ID" value="SDE08120.1"/>
    <property type="molecule type" value="Genomic_DNA"/>
</dbReference>
<dbReference type="Proteomes" id="UP000182744">
    <property type="component" value="Unassembled WGS sequence"/>
</dbReference>
<keyword evidence="3" id="KW-0540">Nuclease</keyword>
<dbReference type="NCBIfam" id="TIGR01587">
    <property type="entry name" value="cas3_core"/>
    <property type="match status" value="1"/>
</dbReference>
<dbReference type="InterPro" id="IPR006474">
    <property type="entry name" value="Helicase_Cas3_CRISPR-ass_core"/>
</dbReference>
<dbReference type="InterPro" id="IPR014001">
    <property type="entry name" value="Helicase_ATP-bd"/>
</dbReference>
<dbReference type="InterPro" id="IPR027417">
    <property type="entry name" value="P-loop_NTPase"/>
</dbReference>
<evidence type="ECO:0000259" key="10">
    <source>
        <dbReference type="PROSITE" id="PS51643"/>
    </source>
</evidence>
<dbReference type="InterPro" id="IPR038257">
    <property type="entry name" value="CRISPR-assoc_Cas3_HD_sf"/>
</dbReference>
<evidence type="ECO:0000256" key="4">
    <source>
        <dbReference type="ARBA" id="ARBA00022723"/>
    </source>
</evidence>
<accession>A0A1G7A009</accession>
<keyword evidence="6" id="KW-0378">Hydrolase</keyword>
<evidence type="ECO:0000256" key="6">
    <source>
        <dbReference type="ARBA" id="ARBA00022801"/>
    </source>
</evidence>
<evidence type="ECO:0000313" key="13">
    <source>
        <dbReference type="Proteomes" id="UP000182744"/>
    </source>
</evidence>
<dbReference type="GO" id="GO:0016787">
    <property type="term" value="F:hydrolase activity"/>
    <property type="evidence" value="ECO:0007669"/>
    <property type="project" value="UniProtKB-KW"/>
</dbReference>
<dbReference type="NCBIfam" id="TIGR01596">
    <property type="entry name" value="cas3_HD"/>
    <property type="match status" value="1"/>
</dbReference>
<dbReference type="InterPro" id="IPR050547">
    <property type="entry name" value="DEAD_box_RNA_helicases"/>
</dbReference>
<dbReference type="GO" id="GO:0003723">
    <property type="term" value="F:RNA binding"/>
    <property type="evidence" value="ECO:0007669"/>
    <property type="project" value="TreeGrafter"/>
</dbReference>
<evidence type="ECO:0000256" key="7">
    <source>
        <dbReference type="ARBA" id="ARBA00022806"/>
    </source>
</evidence>
<keyword evidence="4" id="KW-0479">Metal-binding</keyword>
<keyword evidence="13" id="KW-1185">Reference proteome</keyword>
<dbReference type="RefSeq" id="WP_074660894.1">
    <property type="nucleotide sequence ID" value="NZ_FNAU01000002.1"/>
</dbReference>
<dbReference type="SMART" id="SM00490">
    <property type="entry name" value="HELICc"/>
    <property type="match status" value="1"/>
</dbReference>
<comment type="similarity">
    <text evidence="1">In the N-terminal section; belongs to the CRISPR-associated nuclease Cas3-HD family.</text>
</comment>
<dbReference type="SUPFAM" id="SSF52540">
    <property type="entry name" value="P-loop containing nucleoside triphosphate hydrolases"/>
    <property type="match status" value="1"/>
</dbReference>
<evidence type="ECO:0000256" key="2">
    <source>
        <dbReference type="ARBA" id="ARBA00009046"/>
    </source>
</evidence>
<dbReference type="SMART" id="SM00487">
    <property type="entry name" value="DEXDc"/>
    <property type="match status" value="1"/>
</dbReference>
<evidence type="ECO:0000256" key="1">
    <source>
        <dbReference type="ARBA" id="ARBA00006847"/>
    </source>
</evidence>
<dbReference type="GO" id="GO:0004519">
    <property type="term" value="F:endonuclease activity"/>
    <property type="evidence" value="ECO:0007669"/>
    <property type="project" value="UniProtKB-KW"/>
</dbReference>
<dbReference type="InterPro" id="IPR006483">
    <property type="entry name" value="CRISPR-assoc_Cas3_HD"/>
</dbReference>
<dbReference type="Gene3D" id="3.40.50.300">
    <property type="entry name" value="P-loop containing nucleotide triphosphate hydrolases"/>
    <property type="match status" value="2"/>
</dbReference>
<evidence type="ECO:0000313" key="12">
    <source>
        <dbReference type="EMBL" id="SDE08120.1"/>
    </source>
</evidence>
<proteinExistence type="inferred from homology"/>
<evidence type="ECO:0000256" key="9">
    <source>
        <dbReference type="ARBA" id="ARBA00023118"/>
    </source>
</evidence>
<dbReference type="PANTHER" id="PTHR47963">
    <property type="entry name" value="DEAD-BOX ATP-DEPENDENT RNA HELICASE 47, MITOCHONDRIAL"/>
    <property type="match status" value="1"/>
</dbReference>
<evidence type="ECO:0000256" key="3">
    <source>
        <dbReference type="ARBA" id="ARBA00022722"/>
    </source>
</evidence>
<evidence type="ECO:0000256" key="8">
    <source>
        <dbReference type="ARBA" id="ARBA00022840"/>
    </source>
</evidence>
<dbReference type="GO" id="GO:0005524">
    <property type="term" value="F:ATP binding"/>
    <property type="evidence" value="ECO:0007669"/>
    <property type="project" value="UniProtKB-KW"/>
</dbReference>
<organism evidence="12 13">
    <name type="scientific">Actinobaculum suis</name>
    <dbReference type="NCBI Taxonomy" id="1657"/>
    <lineage>
        <taxon>Bacteria</taxon>
        <taxon>Bacillati</taxon>
        <taxon>Actinomycetota</taxon>
        <taxon>Actinomycetes</taxon>
        <taxon>Actinomycetales</taxon>
        <taxon>Actinomycetaceae</taxon>
        <taxon>Actinobaculum</taxon>
    </lineage>
</organism>
<gene>
    <name evidence="11" type="ORF">R6G71_01595</name>
    <name evidence="12" type="ORF">SAMN05421878_10213</name>
</gene>
<dbReference type="InterPro" id="IPR001650">
    <property type="entry name" value="Helicase_C-like"/>
</dbReference>
<feature type="domain" description="HD Cas3-type" evidence="10">
    <location>
        <begin position="13"/>
        <end position="220"/>
    </location>
</feature>
<protein>
    <submittedName>
        <fullName evidence="12">CRISPR-associated endonuclease/helicase Cas3</fullName>
    </submittedName>
    <submittedName>
        <fullName evidence="11">CRISPR-associated helicase/endonuclease Cas3</fullName>
    </submittedName>
</protein>
<dbReference type="EMBL" id="JAWNFU010000001">
    <property type="protein sequence ID" value="MDY5152749.1"/>
    <property type="molecule type" value="Genomic_DNA"/>
</dbReference>
<dbReference type="AlphaFoldDB" id="A0A1G7A009"/>
<name>A0A1G7A009_9ACTO</name>
<dbReference type="PROSITE" id="PS51643">
    <property type="entry name" value="HD_CAS3"/>
    <property type="match status" value="1"/>
</dbReference>
<sequence>MNTHPELWAKQSRLVKTYPLLAHLLDTATVIGVLYDSWLRPELRDLISAELGPKARQTVQFLGGAHDAGKAIPQFQLQPRRSGEVWEEIRRRIKASGLYGPPSPLSTLITSTDPVIRRHEAWSAYALQGDLLRREAPARATWKELTVAGHHGRWQCVVGRARQIRPALLEVEKTRWAAAQSDLLAAVAAGCGISREEMPETVAPAITLLLSGLVILADRIASGEEFVLAGQEILAKSPELLATPADWIARRSAEAEKRVRETVGIYTPPWRNTEEACKKILQGHAPRPAQAEAMQSGAGLYSIMASTGSGKTEAALLRHATKNERLIFLLPTQATTNAMMARIQKIYAGTANVASLAHGLASIEDFYANPITVYDDESTGHSNTQHKNAKADAELEIEAEQSQRPSGLYPSTFVKSGASRLLAPICVGTVDQALAGALPGKWIHLRLLALANAHVVIDEVHTLDQYQTELLGQLLPWLAATGTRVTFLTATMPSWQRERLMRAYGGENFALPETEFPAVESLAESELRIAKVPDRAREIKIAVDEVPFAEMVEGHVAWEKRIRQRFPQARIGIICNTVARAQETAQLARAAGSEVVLLHSRMTAEHRRVLTERLHETVGAGSAGSAITVVGTQVIEASLDIDLDFMRTELCPAPSLIQRLGRLWRREDPLRAERAPGQTGMELSLAVIEDPEAWKVRPYLKAELTRTVDWIRPRGKLVLPENAQEFVDAAAVSLEDAVTADDEEAVAEQIIQAMKAGNRKARIADLLTGDPQAGSFEALTVGLPKDESSTRLIDDSDQYQLIMGGDPDAVPGAWQGTAEELQRLPKDESRQTIIRAALKASITVRIKQDMFAQLCEEGSLESLSDSKSVLAGYYLLRGAERFYSPEIGYVGLEGGTGEDSSASAGENHA</sequence>
<dbReference type="Pfam" id="PF18019">
    <property type="entry name" value="Cas3_HD"/>
    <property type="match status" value="1"/>
</dbReference>